<dbReference type="Pfam" id="PF07969">
    <property type="entry name" value="Amidohydro_3"/>
    <property type="match status" value="1"/>
</dbReference>
<dbReference type="PANTHER" id="PTHR32027">
    <property type="entry name" value="CYTOSINE DEAMINASE"/>
    <property type="match status" value="1"/>
</dbReference>
<dbReference type="InterPro" id="IPR032466">
    <property type="entry name" value="Metal_Hydrolase"/>
</dbReference>
<dbReference type="InterPro" id="IPR052349">
    <property type="entry name" value="Metallo-hydrolase_Enzymes"/>
</dbReference>
<evidence type="ECO:0000313" key="3">
    <source>
        <dbReference type="Proteomes" id="UP001157125"/>
    </source>
</evidence>
<dbReference type="InterPro" id="IPR011059">
    <property type="entry name" value="Metal-dep_hydrolase_composite"/>
</dbReference>
<proteinExistence type="predicted"/>
<organism evidence="2 3">
    <name type="scientific">Demequina litorisediminis</name>
    <dbReference type="NCBI Taxonomy" id="1849022"/>
    <lineage>
        <taxon>Bacteria</taxon>
        <taxon>Bacillati</taxon>
        <taxon>Actinomycetota</taxon>
        <taxon>Actinomycetes</taxon>
        <taxon>Micrococcales</taxon>
        <taxon>Demequinaceae</taxon>
        <taxon>Demequina</taxon>
    </lineage>
</organism>
<sequence>MWTSCEDPTRYSASAPLSPCATSLSDIVDIEIITLSPDDIPTDIIEAALDAGADGVGAAAHLAPEPLAELERIVGIAERRGCALDMHTDESLHEVVTLDALAGLTRGWTTNVSAGHCVRLGTVPAPQRDALIAAAKESRIGIIANPITNLYLQGWGDDVSTPRGIAPARALVNAGARFAAGADNVRDPFNPLGRSDALETAMLLVVGAHLTAHEAYAAVSSGARDVMGLPAADVTPGAHADLVAIRADHLTQAVAEAPADRIVLRRGRVVARTSSTTDFPSLTAPAPLEVAR</sequence>
<protein>
    <recommendedName>
        <fullName evidence="1">Amidohydrolase 3 domain-containing protein</fullName>
    </recommendedName>
</protein>
<comment type="caution">
    <text evidence="2">The sequence shown here is derived from an EMBL/GenBank/DDBJ whole genome shotgun (WGS) entry which is preliminary data.</text>
</comment>
<dbReference type="InterPro" id="IPR013108">
    <property type="entry name" value="Amidohydro_3"/>
</dbReference>
<dbReference type="PANTHER" id="PTHR32027:SF9">
    <property type="entry name" value="BLL3847 PROTEIN"/>
    <property type="match status" value="1"/>
</dbReference>
<feature type="domain" description="Amidohydrolase 3" evidence="1">
    <location>
        <begin position="47"/>
        <end position="270"/>
    </location>
</feature>
<evidence type="ECO:0000313" key="2">
    <source>
        <dbReference type="EMBL" id="GMA34013.1"/>
    </source>
</evidence>
<accession>A0ABQ6I860</accession>
<dbReference type="Gene3D" id="2.30.40.10">
    <property type="entry name" value="Urease, subunit C, domain 1"/>
    <property type="match status" value="1"/>
</dbReference>
<reference evidence="3" key="1">
    <citation type="journal article" date="2019" name="Int. J. Syst. Evol. Microbiol.">
        <title>The Global Catalogue of Microorganisms (GCM) 10K type strain sequencing project: providing services to taxonomists for standard genome sequencing and annotation.</title>
        <authorList>
            <consortium name="The Broad Institute Genomics Platform"/>
            <consortium name="The Broad Institute Genome Sequencing Center for Infectious Disease"/>
            <person name="Wu L."/>
            <person name="Ma J."/>
        </authorList>
    </citation>
    <scope>NUCLEOTIDE SEQUENCE [LARGE SCALE GENOMIC DNA]</scope>
    <source>
        <strain evidence="3">NBRC 112299</strain>
    </source>
</reference>
<evidence type="ECO:0000259" key="1">
    <source>
        <dbReference type="Pfam" id="PF07969"/>
    </source>
</evidence>
<dbReference type="Gene3D" id="3.20.20.140">
    <property type="entry name" value="Metal-dependent hydrolases"/>
    <property type="match status" value="1"/>
</dbReference>
<name>A0ABQ6I860_9MICO</name>
<dbReference type="Proteomes" id="UP001157125">
    <property type="component" value="Unassembled WGS sequence"/>
</dbReference>
<dbReference type="EMBL" id="BSUN01000001">
    <property type="protein sequence ID" value="GMA34013.1"/>
    <property type="molecule type" value="Genomic_DNA"/>
</dbReference>
<dbReference type="SUPFAM" id="SSF51556">
    <property type="entry name" value="Metallo-dependent hydrolases"/>
    <property type="match status" value="1"/>
</dbReference>
<gene>
    <name evidence="2" type="ORF">GCM10025876_02170</name>
</gene>
<keyword evidence="3" id="KW-1185">Reference proteome</keyword>